<keyword evidence="4" id="KW-1185">Reference proteome</keyword>
<dbReference type="KEGG" id="abom:D7I45_06150"/>
<dbReference type="RefSeq" id="WP_120784836.1">
    <property type="nucleotide sequence ID" value="NZ_CP032626.1"/>
</dbReference>
<reference evidence="3 4" key="1">
    <citation type="submission" date="2018-09" db="EMBL/GenBank/DDBJ databases">
        <title>Genome sequencing of strain BHWM-4.</title>
        <authorList>
            <person name="Heo J."/>
            <person name="Kim S.-J."/>
            <person name="Kwon S.-W."/>
        </authorList>
    </citation>
    <scope>NUCLEOTIDE SEQUENCE [LARGE SCALE GENOMIC DNA]</scope>
    <source>
        <strain evidence="3 4">BHWM-4</strain>
    </source>
</reference>
<sequence>MKKLSILLVSLLAVFMLTACGNSKSNKVGNNNDSIINVDRYNQVKVSSFNGETKGDTVKTVEKILGKPSKIETKNDDGEKSQDYTWNKLNSSFKAKDVFVSFKDGRAMAKGFTNLSVNDLKVRNHDDIKSISKGSSYNKMLKKLGTPDAEEQMGSGNLGFRIAYYLTDKKGNSTSYVAVGDYISQIVNKKLK</sequence>
<evidence type="ECO:0000313" key="4">
    <source>
        <dbReference type="Proteomes" id="UP000272003"/>
    </source>
</evidence>
<feature type="signal peptide" evidence="2">
    <location>
        <begin position="1"/>
        <end position="19"/>
    </location>
</feature>
<gene>
    <name evidence="3" type="ORF">D7I45_06150</name>
</gene>
<feature type="chain" id="PRO_5038456536" evidence="2">
    <location>
        <begin position="20"/>
        <end position="192"/>
    </location>
</feature>
<evidence type="ECO:0000256" key="2">
    <source>
        <dbReference type="SAM" id="SignalP"/>
    </source>
</evidence>
<dbReference type="InterPro" id="IPR024418">
    <property type="entry name" value="DUF3862"/>
</dbReference>
<proteinExistence type="predicted"/>
<dbReference type="Gene3D" id="3.30.1450.10">
    <property type="match status" value="1"/>
</dbReference>
<dbReference type="Proteomes" id="UP000272003">
    <property type="component" value="Chromosome"/>
</dbReference>
<dbReference type="InterPro" id="IPR037873">
    <property type="entry name" value="BamE-like"/>
</dbReference>
<keyword evidence="1 2" id="KW-0732">Signal</keyword>
<dbReference type="PROSITE" id="PS51257">
    <property type="entry name" value="PROKAR_LIPOPROTEIN"/>
    <property type="match status" value="1"/>
</dbReference>
<dbReference type="Pfam" id="PF12978">
    <property type="entry name" value="DUF3862"/>
    <property type="match status" value="1"/>
</dbReference>
<accession>A0A387AQL0</accession>
<evidence type="ECO:0000256" key="1">
    <source>
        <dbReference type="ARBA" id="ARBA00022729"/>
    </source>
</evidence>
<name>A0A387AQL0_9LACO</name>
<evidence type="ECO:0000313" key="3">
    <source>
        <dbReference type="EMBL" id="AYF93072.1"/>
    </source>
</evidence>
<organism evidence="3 4">
    <name type="scientific">Apilactobacillus bombintestini</name>
    <dbReference type="NCBI Taxonomy" id="2419772"/>
    <lineage>
        <taxon>Bacteria</taxon>
        <taxon>Bacillati</taxon>
        <taxon>Bacillota</taxon>
        <taxon>Bacilli</taxon>
        <taxon>Lactobacillales</taxon>
        <taxon>Lactobacillaceae</taxon>
        <taxon>Apilactobacillus</taxon>
    </lineage>
</organism>
<dbReference type="AlphaFoldDB" id="A0A387AQL0"/>
<protein>
    <submittedName>
        <fullName evidence="3">DUF3862 domain-containing protein</fullName>
    </submittedName>
</protein>
<dbReference type="EMBL" id="CP032626">
    <property type="protein sequence ID" value="AYF93072.1"/>
    <property type="molecule type" value="Genomic_DNA"/>
</dbReference>